<proteinExistence type="predicted"/>
<protein>
    <submittedName>
        <fullName evidence="2">Uncharacterized protein</fullName>
    </submittedName>
</protein>
<organism evidence="2 3">
    <name type="scientific">Favolaschia claudopus</name>
    <dbReference type="NCBI Taxonomy" id="2862362"/>
    <lineage>
        <taxon>Eukaryota</taxon>
        <taxon>Fungi</taxon>
        <taxon>Dikarya</taxon>
        <taxon>Basidiomycota</taxon>
        <taxon>Agaricomycotina</taxon>
        <taxon>Agaricomycetes</taxon>
        <taxon>Agaricomycetidae</taxon>
        <taxon>Agaricales</taxon>
        <taxon>Marasmiineae</taxon>
        <taxon>Mycenaceae</taxon>
        <taxon>Favolaschia</taxon>
    </lineage>
</organism>
<sequence length="359" mass="39430">MSYTVHTLQNAFDLPSPVTFHFDDVEPDFDVDCPSPTSSVRGVFVRSRPNSMQLSEEEAASMGADFAQFGMTGDLRVPFIHAAPSSRVAFHANATSYREEDTTTVRTSKTAASTRSSTPSMRLVRRAFTDDDDASDTENSMPPAQASPPAAKTPQRRTWPSMERLRGRVSGIFQRKRASSTLTAPPPTPSDSTSDVSTCSTWGSVVTPTSSDDDIIHITPSSRPRRTFSGFSLRTRARAATTASQSKRPVAHDADDHLAIPRAKRVRRSRSFSGFTSMAQQMMLPPIADVDEPEVDEVGMEAYNVARGIGQFWVYEEDEMRGGRAGAQIDLICRRGISVGQWRSVVGRRRTPLMMEAGT</sequence>
<evidence type="ECO:0000313" key="2">
    <source>
        <dbReference type="EMBL" id="KAK7046433.1"/>
    </source>
</evidence>
<dbReference type="EMBL" id="JAWWNJ010000010">
    <property type="protein sequence ID" value="KAK7046433.1"/>
    <property type="molecule type" value="Genomic_DNA"/>
</dbReference>
<dbReference type="AlphaFoldDB" id="A0AAW0D487"/>
<evidence type="ECO:0000256" key="1">
    <source>
        <dbReference type="SAM" id="MobiDB-lite"/>
    </source>
</evidence>
<accession>A0AAW0D487</accession>
<keyword evidence="3" id="KW-1185">Reference proteome</keyword>
<dbReference type="Proteomes" id="UP001362999">
    <property type="component" value="Unassembled WGS sequence"/>
</dbReference>
<reference evidence="2 3" key="1">
    <citation type="journal article" date="2024" name="J Genomics">
        <title>Draft genome sequencing and assembly of Favolaschia claudopus CIRM-BRFM 2984 isolated from oak limbs.</title>
        <authorList>
            <person name="Navarro D."/>
            <person name="Drula E."/>
            <person name="Chaduli D."/>
            <person name="Cazenave R."/>
            <person name="Ahrendt S."/>
            <person name="Wang J."/>
            <person name="Lipzen A."/>
            <person name="Daum C."/>
            <person name="Barry K."/>
            <person name="Grigoriev I.V."/>
            <person name="Favel A."/>
            <person name="Rosso M.N."/>
            <person name="Martin F."/>
        </authorList>
    </citation>
    <scope>NUCLEOTIDE SEQUENCE [LARGE SCALE GENOMIC DNA]</scope>
    <source>
        <strain evidence="2 3">CIRM-BRFM 2984</strain>
    </source>
</reference>
<gene>
    <name evidence="2" type="ORF">R3P38DRAFT_3307781</name>
</gene>
<feature type="region of interest" description="Disordered" evidence="1">
    <location>
        <begin position="95"/>
        <end position="199"/>
    </location>
</feature>
<evidence type="ECO:0000313" key="3">
    <source>
        <dbReference type="Proteomes" id="UP001362999"/>
    </source>
</evidence>
<feature type="compositionally biased region" description="Low complexity" evidence="1">
    <location>
        <begin position="104"/>
        <end position="120"/>
    </location>
</feature>
<feature type="compositionally biased region" description="Low complexity" evidence="1">
    <location>
        <begin position="190"/>
        <end position="199"/>
    </location>
</feature>
<comment type="caution">
    <text evidence="2">The sequence shown here is derived from an EMBL/GenBank/DDBJ whole genome shotgun (WGS) entry which is preliminary data.</text>
</comment>
<name>A0AAW0D487_9AGAR</name>